<organism evidence="1 2">
    <name type="scientific">Anoxybacterium hadale</name>
    <dbReference type="NCBI Taxonomy" id="3408580"/>
    <lineage>
        <taxon>Bacteria</taxon>
        <taxon>Bacillati</taxon>
        <taxon>Bacillota</taxon>
        <taxon>Clostridia</taxon>
        <taxon>Peptostreptococcales</taxon>
        <taxon>Anaerovoracaceae</taxon>
        <taxon>Anoxybacterium</taxon>
    </lineage>
</organism>
<gene>
    <name evidence="1" type="ORF">FRZ06_16045</name>
</gene>
<proteinExistence type="predicted"/>
<dbReference type="Proteomes" id="UP000594014">
    <property type="component" value="Chromosome"/>
</dbReference>
<accession>A0ACD1ADV9</accession>
<keyword evidence="2" id="KW-1185">Reference proteome</keyword>
<name>A0ACD1ADV9_9FIRM</name>
<evidence type="ECO:0000313" key="1">
    <source>
        <dbReference type="EMBL" id="QOX64747.1"/>
    </source>
</evidence>
<sequence>MFKIMIADDEKVAIDSLKFIIEKSFDDVELTAARSGREAIELVEAHLPDILFMDIRMPGINGIEAIREIRKRHKQIAIIVLTAFDQFEFAKEAVNLGVMEYLLKPVNRVKVVEVINKAMDQIRVDKEKWQIELEMKEKLEFIGPILESGFVYSILSYDDNTNEIANYKRILEIEEDGGYLLTVEFVDEETGGYGDNKIGYNVQSQQFYPIVTETLKGLCRCVIGPAILNRIPVIVPSGSEEDEYSGRQEAIALAENVIHKLLERLNCGLKIGIGKRYRRFDMLAASYEESLKALRYLQGTGVMHYMDITARTAAVDTEYPEYKEKLLLQKVAVGDEAESVKAFLCIFDWLVREYSDQPLRIKNKLLEIVFLVSHLSWEYEPGGGSGGVDLLEDMLSISDLGELRIWCRKRVESVIAQINSYRDYKAGGLTKRAKEYIKSNYSKSITLEDVAREINVSPQYLSKLFKEETGENFIDYLTSIRIRIAKSLLEGDDLSIKEICYSIGYSDPNYFSRIFKKIVGATPTEYKEGHMGN</sequence>
<evidence type="ECO:0000313" key="2">
    <source>
        <dbReference type="Proteomes" id="UP000594014"/>
    </source>
</evidence>
<dbReference type="EMBL" id="CP042469">
    <property type="protein sequence ID" value="QOX64747.1"/>
    <property type="molecule type" value="Genomic_DNA"/>
</dbReference>
<protein>
    <submittedName>
        <fullName evidence="1">Response regulator</fullName>
    </submittedName>
</protein>
<reference evidence="1" key="1">
    <citation type="submission" date="2019-08" db="EMBL/GenBank/DDBJ databases">
        <title>Genome sequence of Clostridiales bacterium MT110.</title>
        <authorList>
            <person name="Cao J."/>
        </authorList>
    </citation>
    <scope>NUCLEOTIDE SEQUENCE</scope>
    <source>
        <strain evidence="1">MT110</strain>
    </source>
</reference>